<reference evidence="1" key="1">
    <citation type="submission" date="2022-08" db="UniProtKB">
        <authorList>
            <consortium name="EnsemblMetazoa"/>
        </authorList>
    </citation>
    <scope>IDENTIFICATION</scope>
    <source>
        <strain evidence="1">05x7-T-G4-1.051#20</strain>
    </source>
</reference>
<dbReference type="Proteomes" id="UP000005408">
    <property type="component" value="Unassembled WGS sequence"/>
</dbReference>
<dbReference type="AlphaFoldDB" id="A0A8W8LBJ1"/>
<dbReference type="EnsemblMetazoa" id="G2752.1">
    <property type="protein sequence ID" value="G2752.1:cds"/>
    <property type="gene ID" value="G2752"/>
</dbReference>
<accession>A0A8W8LBJ1</accession>
<name>A0A8W8LBJ1_MAGGI</name>
<proteinExistence type="predicted"/>
<evidence type="ECO:0000313" key="2">
    <source>
        <dbReference type="Proteomes" id="UP000005408"/>
    </source>
</evidence>
<keyword evidence="2" id="KW-1185">Reference proteome</keyword>
<protein>
    <submittedName>
        <fullName evidence="1">Uncharacterized protein</fullName>
    </submittedName>
</protein>
<sequence length="143" mass="15825">MSSTEIPPDGVLRANLSYGNNDEDEQLDLYTRLSELTSSGVNITKAFDTLGNHSVMSHFYTEYDEQILTCSILWHPIFINVLDGISFFDVATGQNDFVKLESRGNAVVSLVYDTKDTNYSLTLTAWIKGGLSLDVSTASIDRS</sequence>
<evidence type="ECO:0000313" key="1">
    <source>
        <dbReference type="EnsemblMetazoa" id="G2752.1:cds"/>
    </source>
</evidence>
<organism evidence="1 2">
    <name type="scientific">Magallana gigas</name>
    <name type="common">Pacific oyster</name>
    <name type="synonym">Crassostrea gigas</name>
    <dbReference type="NCBI Taxonomy" id="29159"/>
    <lineage>
        <taxon>Eukaryota</taxon>
        <taxon>Metazoa</taxon>
        <taxon>Spiralia</taxon>
        <taxon>Lophotrochozoa</taxon>
        <taxon>Mollusca</taxon>
        <taxon>Bivalvia</taxon>
        <taxon>Autobranchia</taxon>
        <taxon>Pteriomorphia</taxon>
        <taxon>Ostreida</taxon>
        <taxon>Ostreoidea</taxon>
        <taxon>Ostreidae</taxon>
        <taxon>Magallana</taxon>
    </lineage>
</organism>